<dbReference type="PROSITE" id="PS50020">
    <property type="entry name" value="WW_DOMAIN_2"/>
    <property type="match status" value="1"/>
</dbReference>
<name>A0ABN9MAE6_9NEOB</name>
<gene>
    <name evidence="3" type="ORF">RIMI_LOCUS18573081</name>
</gene>
<feature type="region of interest" description="Disordered" evidence="1">
    <location>
        <begin position="510"/>
        <end position="601"/>
    </location>
</feature>
<feature type="compositionally biased region" description="Polar residues" evidence="1">
    <location>
        <begin position="338"/>
        <end position="354"/>
    </location>
</feature>
<feature type="compositionally biased region" description="Basic and acidic residues" evidence="1">
    <location>
        <begin position="480"/>
        <end position="493"/>
    </location>
</feature>
<protein>
    <recommendedName>
        <fullName evidence="2">WW domain-containing protein</fullName>
    </recommendedName>
</protein>
<reference evidence="3" key="1">
    <citation type="submission" date="2023-07" db="EMBL/GenBank/DDBJ databases">
        <authorList>
            <person name="Stuckert A."/>
        </authorList>
    </citation>
    <scope>NUCLEOTIDE SEQUENCE</scope>
</reference>
<sequence length="938" mass="104371">MDEKRDELTEEFLVTYSAVCYVHDLGYGEERLNYQSDSDLYNMGKTKELSKDVRDKIIDLHKAGMGYKTISKTLGEKETTVGEICPQGPPAQDGTCAAHLKFANEHLDDSVSDWEEKLWSDETNIELFGMNSTCCVWRKRNAAYDPKNTVPTVKHGGGNIMFWGCFSAKGAGLLHRINGRMDGAMYRKILSDNLLPSARTLKMGHGWVFQQDNDPKHKAKAAKFGAEQSTPAPEPWLKIRRGRHGKKRGGAAADRRRPSDLTQQWDRPWVTSGGLSTALQNALQNAADKPLMPIIKTLELLPIPNKNMLEESKILPIIQRWAQTKTAIPQLSEGDGYSSENTSRAHTPLNTPVNNPDPAAKLSVEMEGETPKKLILRRLKIISENSMDSAMSDPASELEVKEVPAKPEAQAAEEQKNGHQHKDDVKAEDIPPSEEPSPPSIKADDESTAGIETSETETKETTKAEETPSQDEEEGVSDVESERSQEPTDKMLDMSELANKLLDGWKDLKEVYRIPKKSQVEKENNDRWRDPSSGGYQTPTSKIPGRERDSDRQSQKKRKKSPSPPSFYERSAKRGEDRYDTPASSKKKGRLQDRNKLSTEERRKLFEQEVAQREAQKQQQQMQSIGITSPLPYDSMAYGGQIPPPFVTYPQGYPIQSYVDPTNPNMGKVLLPTPPPLESVTSPNSYDTSQALVVNPAMLTPQPVTVVQHVPDPMDVPAQQYVAQPEPMVPQETSVTVMPVPAPSSIPAQTYSVWDPNQQAVAVPQHQTQPQYPAAPAQPAIYYPGRPAPPSMECPPPTHRQHNRWCSYTQPGLQFMPGQQIYAPHPPGVVIQQAPPVAAIVPPGQPPPLQQPEMGMAPPNGIMDLPPPSPPKPKTIVLPPSWKTARDPEGKIYYYHVITRQTQWDPPSWDSPGEEGLGMDHEAEMDLGTPTYDENPMK</sequence>
<feature type="compositionally biased region" description="Basic residues" evidence="1">
    <location>
        <begin position="238"/>
        <end position="249"/>
    </location>
</feature>
<dbReference type="Gene3D" id="1.10.10.10">
    <property type="entry name" value="Winged helix-like DNA-binding domain superfamily/Winged helix DNA-binding domain"/>
    <property type="match status" value="1"/>
</dbReference>
<evidence type="ECO:0000256" key="1">
    <source>
        <dbReference type="SAM" id="MobiDB-lite"/>
    </source>
</evidence>
<dbReference type="PANTHER" id="PTHR46711">
    <property type="entry name" value="HISTONE-LYSINE N-METHYLTRANSFERASE SETD2"/>
    <property type="match status" value="1"/>
</dbReference>
<keyword evidence="4" id="KW-1185">Reference proteome</keyword>
<feature type="compositionally biased region" description="Basic and acidic residues" evidence="1">
    <location>
        <begin position="570"/>
        <end position="580"/>
    </location>
</feature>
<dbReference type="InterPro" id="IPR057667">
    <property type="entry name" value="HTH_SB"/>
</dbReference>
<evidence type="ECO:0000259" key="2">
    <source>
        <dbReference type="PROSITE" id="PS50020"/>
    </source>
</evidence>
<dbReference type="PROSITE" id="PS01159">
    <property type="entry name" value="WW_DOMAIN_1"/>
    <property type="match status" value="1"/>
</dbReference>
<feature type="compositionally biased region" description="Basic and acidic residues" evidence="1">
    <location>
        <begin position="413"/>
        <end position="429"/>
    </location>
</feature>
<dbReference type="InterPro" id="IPR036020">
    <property type="entry name" value="WW_dom_sf"/>
</dbReference>
<dbReference type="Pfam" id="PF25787">
    <property type="entry name" value="HTH_SB"/>
    <property type="match status" value="1"/>
</dbReference>
<feature type="compositionally biased region" description="Basic and acidic residues" evidence="1">
    <location>
        <begin position="456"/>
        <end position="466"/>
    </location>
</feature>
<evidence type="ECO:0000313" key="3">
    <source>
        <dbReference type="EMBL" id="CAJ0963147.1"/>
    </source>
</evidence>
<feature type="compositionally biased region" description="Basic and acidic residues" evidence="1">
    <location>
        <begin position="510"/>
        <end position="530"/>
    </location>
</feature>
<dbReference type="Proteomes" id="UP001176940">
    <property type="component" value="Unassembled WGS sequence"/>
</dbReference>
<feature type="non-terminal residue" evidence="3">
    <location>
        <position position="938"/>
    </location>
</feature>
<proteinExistence type="predicted"/>
<evidence type="ECO:0000313" key="4">
    <source>
        <dbReference type="Proteomes" id="UP001176940"/>
    </source>
</evidence>
<feature type="compositionally biased region" description="Acidic residues" evidence="1">
    <location>
        <begin position="468"/>
        <end position="479"/>
    </location>
</feature>
<dbReference type="SUPFAM" id="SSF51045">
    <property type="entry name" value="WW domain"/>
    <property type="match status" value="1"/>
</dbReference>
<organism evidence="3 4">
    <name type="scientific">Ranitomeya imitator</name>
    <name type="common">mimic poison frog</name>
    <dbReference type="NCBI Taxonomy" id="111125"/>
    <lineage>
        <taxon>Eukaryota</taxon>
        <taxon>Metazoa</taxon>
        <taxon>Chordata</taxon>
        <taxon>Craniata</taxon>
        <taxon>Vertebrata</taxon>
        <taxon>Euteleostomi</taxon>
        <taxon>Amphibia</taxon>
        <taxon>Batrachia</taxon>
        <taxon>Anura</taxon>
        <taxon>Neobatrachia</taxon>
        <taxon>Hyloidea</taxon>
        <taxon>Dendrobatidae</taxon>
        <taxon>Dendrobatinae</taxon>
        <taxon>Ranitomeya</taxon>
    </lineage>
</organism>
<feature type="region of interest" description="Disordered" evidence="1">
    <location>
        <begin position="331"/>
        <end position="366"/>
    </location>
</feature>
<dbReference type="Gene3D" id="2.20.70.10">
    <property type="match status" value="1"/>
</dbReference>
<dbReference type="EMBL" id="CAUEEQ010057021">
    <property type="protein sequence ID" value="CAJ0963147.1"/>
    <property type="molecule type" value="Genomic_DNA"/>
</dbReference>
<feature type="compositionally biased region" description="Basic and acidic residues" evidence="1">
    <location>
        <begin position="544"/>
        <end position="554"/>
    </location>
</feature>
<dbReference type="Pfam" id="PF00397">
    <property type="entry name" value="WW"/>
    <property type="match status" value="1"/>
</dbReference>
<dbReference type="InterPro" id="IPR036397">
    <property type="entry name" value="RNaseH_sf"/>
</dbReference>
<dbReference type="InterPro" id="IPR042294">
    <property type="entry name" value="SETD2_animal"/>
</dbReference>
<feature type="domain" description="WW" evidence="2">
    <location>
        <begin position="876"/>
        <end position="909"/>
    </location>
</feature>
<dbReference type="InterPro" id="IPR036388">
    <property type="entry name" value="WH-like_DNA-bd_sf"/>
</dbReference>
<accession>A0ABN9MAE6</accession>
<feature type="region of interest" description="Disordered" evidence="1">
    <location>
        <begin position="387"/>
        <end position="495"/>
    </location>
</feature>
<feature type="compositionally biased region" description="Basic and acidic residues" evidence="1">
    <location>
        <begin position="590"/>
        <end position="601"/>
    </location>
</feature>
<dbReference type="Gene3D" id="3.30.420.10">
    <property type="entry name" value="Ribonuclease H-like superfamily/Ribonuclease H"/>
    <property type="match status" value="1"/>
</dbReference>
<feature type="region of interest" description="Disordered" evidence="1">
    <location>
        <begin position="224"/>
        <end position="261"/>
    </location>
</feature>
<feature type="region of interest" description="Disordered" evidence="1">
    <location>
        <begin position="903"/>
        <end position="938"/>
    </location>
</feature>
<dbReference type="CDD" id="cd00201">
    <property type="entry name" value="WW"/>
    <property type="match status" value="1"/>
</dbReference>
<dbReference type="SMART" id="SM00456">
    <property type="entry name" value="WW"/>
    <property type="match status" value="1"/>
</dbReference>
<dbReference type="InterPro" id="IPR001202">
    <property type="entry name" value="WW_dom"/>
</dbReference>
<comment type="caution">
    <text evidence="3">The sequence shown here is derived from an EMBL/GenBank/DDBJ whole genome shotgun (WGS) entry which is preliminary data.</text>
</comment>
<dbReference type="PANTHER" id="PTHR46711:SF1">
    <property type="entry name" value="HISTONE-LYSINE N-METHYLTRANSFERASE SETD2"/>
    <property type="match status" value="1"/>
</dbReference>